<gene>
    <name evidence="2" type="ORF">NTHI1209_00259</name>
</gene>
<name>A0A158SUW3_HAEIF</name>
<protein>
    <submittedName>
        <fullName evidence="2">Uncharacterized protein</fullName>
    </submittedName>
</protein>
<keyword evidence="1" id="KW-0812">Transmembrane</keyword>
<feature type="transmembrane region" description="Helical" evidence="1">
    <location>
        <begin position="21"/>
        <end position="42"/>
    </location>
</feature>
<keyword evidence="1" id="KW-1133">Transmembrane helix</keyword>
<organism evidence="2 3">
    <name type="scientific">Haemophilus influenzae</name>
    <dbReference type="NCBI Taxonomy" id="727"/>
    <lineage>
        <taxon>Bacteria</taxon>
        <taxon>Pseudomonadati</taxon>
        <taxon>Pseudomonadota</taxon>
        <taxon>Gammaproteobacteria</taxon>
        <taxon>Pasteurellales</taxon>
        <taxon>Pasteurellaceae</taxon>
        <taxon>Haemophilus</taxon>
    </lineage>
</organism>
<dbReference type="EMBL" id="JMQP01000002">
    <property type="protein sequence ID" value="KIS34657.1"/>
    <property type="molecule type" value="Genomic_DNA"/>
</dbReference>
<evidence type="ECO:0000256" key="1">
    <source>
        <dbReference type="SAM" id="Phobius"/>
    </source>
</evidence>
<evidence type="ECO:0000313" key="3">
    <source>
        <dbReference type="Proteomes" id="UP000050700"/>
    </source>
</evidence>
<proteinExistence type="predicted"/>
<comment type="caution">
    <text evidence="2">The sequence shown here is derived from an EMBL/GenBank/DDBJ whole genome shotgun (WGS) entry which is preliminary data.</text>
</comment>
<keyword evidence="1" id="KW-0472">Membrane</keyword>
<reference evidence="2 3" key="1">
    <citation type="submission" date="2014-05" db="EMBL/GenBank/DDBJ databases">
        <title>Methylome analysis of the phasevarions of Haemophilus influenzae.</title>
        <authorList>
            <person name="Atack J.M."/>
            <person name="Fox K.L."/>
            <person name="Power P.M."/>
            <person name="Clark T."/>
            <person name="Jurcisek J."/>
            <person name="Korlach J."/>
            <person name="Bakaletz L.O."/>
            <person name="Jennings M.P."/>
        </authorList>
    </citation>
    <scope>NUCLEOTIDE SEQUENCE [LARGE SCALE GENOMIC DNA]</scope>
    <source>
        <strain evidence="2 3">1209</strain>
    </source>
</reference>
<accession>A0A158SUW3</accession>
<dbReference type="Proteomes" id="UP000050700">
    <property type="component" value="Unassembled WGS sequence"/>
</dbReference>
<sequence length="52" mass="6157">MCIFIHKAIFYINNKTKMDKIFHFVHFICISAIYSVFAKFLIKVLNSLPNFS</sequence>
<evidence type="ECO:0000313" key="2">
    <source>
        <dbReference type="EMBL" id="KIS34657.1"/>
    </source>
</evidence>
<dbReference type="AlphaFoldDB" id="A0A158SUW3"/>